<dbReference type="InterPro" id="IPR018490">
    <property type="entry name" value="cNMP-bd_dom_sf"/>
</dbReference>
<reference evidence="2 3" key="1">
    <citation type="submission" date="2023-08" db="EMBL/GenBank/DDBJ databases">
        <title>Draft genome sequence of Algoriphagus confluentis.</title>
        <authorList>
            <person name="Takatani N."/>
            <person name="Hosokawa M."/>
            <person name="Sawabe T."/>
        </authorList>
    </citation>
    <scope>NUCLEOTIDE SEQUENCE [LARGE SCALE GENOMIC DNA]</scope>
    <source>
        <strain evidence="2 3">NBRC 111222</strain>
    </source>
</reference>
<dbReference type="CDD" id="cd00038">
    <property type="entry name" value="CAP_ED"/>
    <property type="match status" value="1"/>
</dbReference>
<organism evidence="2 3">
    <name type="scientific">Algoriphagus confluentis</name>
    <dbReference type="NCBI Taxonomy" id="1697556"/>
    <lineage>
        <taxon>Bacteria</taxon>
        <taxon>Pseudomonadati</taxon>
        <taxon>Bacteroidota</taxon>
        <taxon>Cytophagia</taxon>
        <taxon>Cytophagales</taxon>
        <taxon>Cyclobacteriaceae</taxon>
        <taxon>Algoriphagus</taxon>
    </lineage>
</organism>
<accession>A0ABQ6PS09</accession>
<evidence type="ECO:0000259" key="1">
    <source>
        <dbReference type="Pfam" id="PF00027"/>
    </source>
</evidence>
<name>A0ABQ6PS09_9BACT</name>
<dbReference type="Pfam" id="PF00027">
    <property type="entry name" value="cNMP_binding"/>
    <property type="match status" value="1"/>
</dbReference>
<gene>
    <name evidence="2" type="ORF">Aconfl_33910</name>
</gene>
<dbReference type="RefSeq" id="WP_338225447.1">
    <property type="nucleotide sequence ID" value="NZ_BTPD01000011.1"/>
</dbReference>
<comment type="caution">
    <text evidence="2">The sequence shown here is derived from an EMBL/GenBank/DDBJ whole genome shotgun (WGS) entry which is preliminary data.</text>
</comment>
<dbReference type="InterPro" id="IPR014710">
    <property type="entry name" value="RmlC-like_jellyroll"/>
</dbReference>
<dbReference type="EMBL" id="BTPD01000011">
    <property type="protein sequence ID" value="GMQ30748.1"/>
    <property type="molecule type" value="Genomic_DNA"/>
</dbReference>
<proteinExistence type="predicted"/>
<dbReference type="SUPFAM" id="SSF51206">
    <property type="entry name" value="cAMP-binding domain-like"/>
    <property type="match status" value="1"/>
</dbReference>
<protein>
    <submittedName>
        <fullName evidence="2">Crp/Fnr family transcriptional regulator</fullName>
    </submittedName>
</protein>
<dbReference type="Gene3D" id="2.60.120.10">
    <property type="entry name" value="Jelly Rolls"/>
    <property type="match status" value="1"/>
</dbReference>
<keyword evidence="3" id="KW-1185">Reference proteome</keyword>
<sequence length="198" mass="22923">MNRTSIENKFGKFLKENFPISDAELASSLTRFSNLPLKKSEFFVQQDEICRSVGFILKGTLRTFYLDEKGEEITSCFCAENNFSTSFKSFIFQKPSSLSIQAMEDTELMVIDFDHLQTLYKLSSTWQMIGRVLAEKEYLAMERYASFLNSETAKEKYLRLIKEQPAVLNLARVEDIASYLGVTRRTLSRIRKEISLKN</sequence>
<dbReference type="InterPro" id="IPR000595">
    <property type="entry name" value="cNMP-bd_dom"/>
</dbReference>
<evidence type="ECO:0000313" key="3">
    <source>
        <dbReference type="Proteomes" id="UP001338309"/>
    </source>
</evidence>
<feature type="domain" description="Cyclic nucleotide-binding" evidence="1">
    <location>
        <begin position="37"/>
        <end position="121"/>
    </location>
</feature>
<evidence type="ECO:0000313" key="2">
    <source>
        <dbReference type="EMBL" id="GMQ30748.1"/>
    </source>
</evidence>
<dbReference type="Proteomes" id="UP001338309">
    <property type="component" value="Unassembled WGS sequence"/>
</dbReference>